<dbReference type="AlphaFoldDB" id="A0A397RPH1"/>
<dbReference type="InterPro" id="IPR044925">
    <property type="entry name" value="His-Me_finger_sf"/>
</dbReference>
<dbReference type="Gene3D" id="2.60.120.260">
    <property type="entry name" value="Galactose-binding domain-like"/>
    <property type="match status" value="1"/>
</dbReference>
<dbReference type="GO" id="GO:0004519">
    <property type="term" value="F:endonuclease activity"/>
    <property type="evidence" value="ECO:0007669"/>
    <property type="project" value="UniProtKB-KW"/>
</dbReference>
<keyword evidence="4" id="KW-1185">Reference proteome</keyword>
<dbReference type="EMBL" id="QXEV01000016">
    <property type="protein sequence ID" value="RIA75578.1"/>
    <property type="molecule type" value="Genomic_DNA"/>
</dbReference>
<dbReference type="RefSeq" id="WP_119016524.1">
    <property type="nucleotide sequence ID" value="NZ_QXEV01000016.1"/>
</dbReference>
<keyword evidence="1" id="KW-0540">Nuclease</keyword>
<dbReference type="Proteomes" id="UP000266506">
    <property type="component" value="Unassembled WGS sequence"/>
</dbReference>
<gene>
    <name evidence="3" type="ORF">EI71_01397</name>
</gene>
<keyword evidence="3" id="KW-0255">Endonuclease</keyword>
<name>A0A397RPH1_9MOLU</name>
<dbReference type="SUPFAM" id="SSF49785">
    <property type="entry name" value="Galactose-binding domain-like"/>
    <property type="match status" value="1"/>
</dbReference>
<proteinExistence type="predicted"/>
<organism evidence="3 4">
    <name type="scientific">Anaeroplasma bactoclasticum</name>
    <dbReference type="NCBI Taxonomy" id="2088"/>
    <lineage>
        <taxon>Bacteria</taxon>
        <taxon>Bacillati</taxon>
        <taxon>Mycoplasmatota</taxon>
        <taxon>Mollicutes</taxon>
        <taxon>Anaeroplasmatales</taxon>
        <taxon>Anaeroplasmataceae</taxon>
        <taxon>Anaeroplasma</taxon>
    </lineage>
</organism>
<dbReference type="GO" id="GO:0016787">
    <property type="term" value="F:hydrolase activity"/>
    <property type="evidence" value="ECO:0007669"/>
    <property type="project" value="UniProtKB-KW"/>
</dbReference>
<dbReference type="SUPFAM" id="SSF54060">
    <property type="entry name" value="His-Me finger endonucleases"/>
    <property type="match status" value="1"/>
</dbReference>
<sequence>MRLQKPLLALGFLGLGALLLNVHSYASNSYYLMSCTAQNIPTGYYDSIDTTVDEATFRETLHDVISANYVKNPYTAAWNIDSYADADPYNEGHIQCLYTGLSIENGSHQSSADKLYWNREHTWPKSHGFNKETCEPYSDCHHLRASEGKLNIGKSNNDFGIVTGDYIENYGNKYGNGVFEPNDEVKGDVARMLLYMMIRYGEYDDTTMSWEENVLDEQGNVVKDENNKNVTETKTANINLMLVDDSDTTSISNGNGRLAKLSTILAWHYQDPVSDREIYRNNVVYMFQKNRNPFIDHPEYVEYAFENSGNYQGVDPTEPESPDTEVRTNEFLVDSTGFEAAEGFTATTASNDYYKQYSHKTNFMWSGYQAVASTVSAISDSQSMRLTVAKNSLQQAQFFMLEDVYNLSRITFKAKASQAGSVLHVMYSTDSGLSWQEGQSFNLTTSAKSYSFELSSNGGYDKARIGFFFEKLNTSGLSYVNIDDLNIYRYKTNAPTEFIREDTKASLMYNYSNNYYDEEDTYYEKVTSLDDLSIGNEIIIGSLEEDYTMGAFKTSNFGVVGLAADNGIISDPLTSTVITIGAGATEGTISLRVDNKYLGNDKESGTGFKALDELTTKSSFTVSIDDNTNAVSFVIVDTKVASNQIGFNTTNKLFNCYTASSSYRKDIVVYVKRVGVVNKVDIEISNMHIRFGAIIDKEIFDALLELDENASFGVALSKDGLEFTKYECNPAIVSYVDGKTQADPNGNFAQWAAVIPVTEDKFNTVVYAKAYVTINGVDYYMNSSSYSVRDLVRYYKDNASSLGIQGEDLVSLGGIIE</sequence>
<dbReference type="InterPro" id="IPR007346">
    <property type="entry name" value="Endonuclease-I"/>
</dbReference>
<dbReference type="InParanoid" id="A0A397RPH1"/>
<reference evidence="3 4" key="1">
    <citation type="submission" date="2018-08" db="EMBL/GenBank/DDBJ databases">
        <title>Genomic Encyclopedia of Archaeal and Bacterial Type Strains, Phase II (KMG-II): from individual species to whole genera.</title>
        <authorList>
            <person name="Goeker M."/>
        </authorList>
    </citation>
    <scope>NUCLEOTIDE SEQUENCE [LARGE SCALE GENOMIC DNA]</scope>
    <source>
        <strain evidence="3 4">ATCC 27112</strain>
    </source>
</reference>
<dbReference type="InterPro" id="IPR008979">
    <property type="entry name" value="Galactose-bd-like_sf"/>
</dbReference>
<evidence type="ECO:0000313" key="3">
    <source>
        <dbReference type="EMBL" id="RIA75578.1"/>
    </source>
</evidence>
<keyword evidence="2" id="KW-0378">Hydrolase</keyword>
<dbReference type="Pfam" id="PF04231">
    <property type="entry name" value="Endonuclease_1"/>
    <property type="match status" value="1"/>
</dbReference>
<accession>A0A397RPH1</accession>
<dbReference type="OrthoDB" id="9801679at2"/>
<comment type="caution">
    <text evidence="3">The sequence shown here is derived from an EMBL/GenBank/DDBJ whole genome shotgun (WGS) entry which is preliminary data.</text>
</comment>
<protein>
    <submittedName>
        <fullName evidence="3">Endonuclease I</fullName>
    </submittedName>
</protein>
<dbReference type="PANTHER" id="PTHR33607:SF2">
    <property type="entry name" value="ENDONUCLEASE-1"/>
    <property type="match status" value="1"/>
</dbReference>
<evidence type="ECO:0000256" key="1">
    <source>
        <dbReference type="ARBA" id="ARBA00022722"/>
    </source>
</evidence>
<dbReference type="PANTHER" id="PTHR33607">
    <property type="entry name" value="ENDONUCLEASE-1"/>
    <property type="match status" value="1"/>
</dbReference>
<evidence type="ECO:0000256" key="2">
    <source>
        <dbReference type="ARBA" id="ARBA00022801"/>
    </source>
</evidence>
<evidence type="ECO:0000313" key="4">
    <source>
        <dbReference type="Proteomes" id="UP000266506"/>
    </source>
</evidence>